<evidence type="ECO:0000313" key="4">
    <source>
        <dbReference type="EMBL" id="QDZ38718.1"/>
    </source>
</evidence>
<dbReference type="KEGG" id="enn:FRE64_01430"/>
<dbReference type="InterPro" id="IPR016181">
    <property type="entry name" value="Acyl_CoA_acyltransferase"/>
</dbReference>
<keyword evidence="5" id="KW-1185">Reference proteome</keyword>
<dbReference type="GO" id="GO:0016747">
    <property type="term" value="F:acyltransferase activity, transferring groups other than amino-acyl groups"/>
    <property type="evidence" value="ECO:0007669"/>
    <property type="project" value="InterPro"/>
</dbReference>
<proteinExistence type="predicted"/>
<organism evidence="4 5">
    <name type="scientific">Euhalothece natronophila Z-M001</name>
    <dbReference type="NCBI Taxonomy" id="522448"/>
    <lineage>
        <taxon>Bacteria</taxon>
        <taxon>Bacillati</taxon>
        <taxon>Cyanobacteriota</taxon>
        <taxon>Cyanophyceae</taxon>
        <taxon>Oscillatoriophycideae</taxon>
        <taxon>Chroococcales</taxon>
        <taxon>Halothecacae</taxon>
        <taxon>Halothece cluster</taxon>
        <taxon>Euhalothece</taxon>
    </lineage>
</organism>
<dbReference type="SUPFAM" id="SSF55729">
    <property type="entry name" value="Acyl-CoA N-acyltransferases (Nat)"/>
    <property type="match status" value="1"/>
</dbReference>
<feature type="domain" description="N-acetyltransferase" evidence="3">
    <location>
        <begin position="1"/>
        <end position="144"/>
    </location>
</feature>
<keyword evidence="1 4" id="KW-0808">Transferase</keyword>
<dbReference type="Proteomes" id="UP000318453">
    <property type="component" value="Chromosome"/>
</dbReference>
<accession>A0A5B8NIE4</accession>
<dbReference type="InterPro" id="IPR000182">
    <property type="entry name" value="GNAT_dom"/>
</dbReference>
<keyword evidence="2" id="KW-0012">Acyltransferase</keyword>
<dbReference type="PANTHER" id="PTHR43877">
    <property type="entry name" value="AMINOALKYLPHOSPHONATE N-ACETYLTRANSFERASE-RELATED-RELATED"/>
    <property type="match status" value="1"/>
</dbReference>
<evidence type="ECO:0000313" key="5">
    <source>
        <dbReference type="Proteomes" id="UP000318453"/>
    </source>
</evidence>
<dbReference type="OrthoDB" id="67353at2"/>
<dbReference type="AlphaFoldDB" id="A0A5B8NIE4"/>
<dbReference type="PANTHER" id="PTHR43877:SF2">
    <property type="entry name" value="AMINOALKYLPHOSPHONATE N-ACETYLTRANSFERASE-RELATED"/>
    <property type="match status" value="1"/>
</dbReference>
<dbReference type="EMBL" id="CP042326">
    <property type="protein sequence ID" value="QDZ38718.1"/>
    <property type="molecule type" value="Genomic_DNA"/>
</dbReference>
<evidence type="ECO:0000259" key="3">
    <source>
        <dbReference type="PROSITE" id="PS51186"/>
    </source>
</evidence>
<reference evidence="4" key="1">
    <citation type="submission" date="2019-08" db="EMBL/GenBank/DDBJ databases">
        <title>Carotenoids and Carotenoid Binding Proteins in the Halophilic Cyanobacterium Euhalothece sp. ZM00.</title>
        <authorList>
            <person name="Cho S.M."/>
            <person name="Song J.Y."/>
            <person name="Park Y.-I."/>
        </authorList>
    </citation>
    <scope>NUCLEOTIDE SEQUENCE [LARGE SCALE GENOMIC DNA]</scope>
    <source>
        <strain evidence="4">Z-M001</strain>
    </source>
</reference>
<dbReference type="PROSITE" id="PS51186">
    <property type="entry name" value="GNAT"/>
    <property type="match status" value="1"/>
</dbReference>
<dbReference type="CDD" id="cd04301">
    <property type="entry name" value="NAT_SF"/>
    <property type="match status" value="1"/>
</dbReference>
<sequence length="144" mass="16679">MLATYVEHLNRLWLEEFFEVEPTDEMMFNDPESSIIEPGGQIFFILDHEIPVGTCAIFPLSADEYELSKMAVEPAYRRQGYGNQLMEAALNFAREAGAQRISLITDTELADAIRLYQRYGFQTIPYIQDPRYKRGNVRMELCIN</sequence>
<evidence type="ECO:0000256" key="2">
    <source>
        <dbReference type="ARBA" id="ARBA00023315"/>
    </source>
</evidence>
<name>A0A5B8NIE4_9CHRO</name>
<dbReference type="Pfam" id="PF00583">
    <property type="entry name" value="Acetyltransf_1"/>
    <property type="match status" value="1"/>
</dbReference>
<evidence type="ECO:0000256" key="1">
    <source>
        <dbReference type="ARBA" id="ARBA00022679"/>
    </source>
</evidence>
<dbReference type="InterPro" id="IPR050832">
    <property type="entry name" value="Bact_Acetyltransf"/>
</dbReference>
<gene>
    <name evidence="4" type="ORF">FRE64_01430</name>
</gene>
<protein>
    <submittedName>
        <fullName evidence="4">GNAT family N-acetyltransferase</fullName>
    </submittedName>
</protein>
<dbReference type="Gene3D" id="3.40.630.30">
    <property type="match status" value="1"/>
</dbReference>